<gene>
    <name evidence="1" type="ORF">H7F51_02450</name>
</gene>
<dbReference type="RefSeq" id="WP_185662632.1">
    <property type="nucleotide sequence ID" value="NZ_JACLAW010000002.1"/>
</dbReference>
<evidence type="ECO:0000313" key="2">
    <source>
        <dbReference type="Proteomes" id="UP000566813"/>
    </source>
</evidence>
<evidence type="ECO:0000313" key="1">
    <source>
        <dbReference type="EMBL" id="MBC2664373.1"/>
    </source>
</evidence>
<proteinExistence type="predicted"/>
<dbReference type="InterPro" id="IPR010836">
    <property type="entry name" value="SapC"/>
</dbReference>
<organism evidence="1 2">
    <name type="scientific">Novosphingobium flavum</name>
    <dbReference type="NCBI Taxonomy" id="1778672"/>
    <lineage>
        <taxon>Bacteria</taxon>
        <taxon>Pseudomonadati</taxon>
        <taxon>Pseudomonadota</taxon>
        <taxon>Alphaproteobacteria</taxon>
        <taxon>Sphingomonadales</taxon>
        <taxon>Sphingomonadaceae</taxon>
        <taxon>Novosphingobium</taxon>
    </lineage>
</organism>
<protein>
    <submittedName>
        <fullName evidence="1">SapC family protein</fullName>
    </submittedName>
</protein>
<reference evidence="1 2" key="1">
    <citation type="submission" date="2020-08" db="EMBL/GenBank/DDBJ databases">
        <title>The genome sequence of type strain Novosphingobium flavum NBRC 111647.</title>
        <authorList>
            <person name="Liu Y."/>
        </authorList>
    </citation>
    <scope>NUCLEOTIDE SEQUENCE [LARGE SCALE GENOMIC DNA]</scope>
    <source>
        <strain evidence="1 2">NBRC 111647</strain>
    </source>
</reference>
<dbReference type="Pfam" id="PF07277">
    <property type="entry name" value="SapC"/>
    <property type="match status" value="1"/>
</dbReference>
<accession>A0A7X1FPA0</accession>
<sequence>MTSHPDLPLLYSGIVPLRSDAHRNWKVARTSRIAWLAGQNLVPLITEEFSHARRFYPIVFSTDAEPVPLALMSLVPGHNAFVSGQGETAAETYLPAYARRYPFILARPNPAAPATTLCFDPASELLGEDVDGDALFDNGKASQACLKVLRFCEQFDQSGERTRQFVAELVRNDLLVDGRVDVRRDGEASAYNGFRIVDAERLGKVRGHVLRQWAQNGMLELIYSHLHSLDLMPRLVDAARQSPVFELAQEAAE</sequence>
<comment type="caution">
    <text evidence="1">The sequence shown here is derived from an EMBL/GenBank/DDBJ whole genome shotgun (WGS) entry which is preliminary data.</text>
</comment>
<dbReference type="AlphaFoldDB" id="A0A7X1FPA0"/>
<dbReference type="Proteomes" id="UP000566813">
    <property type="component" value="Unassembled WGS sequence"/>
</dbReference>
<keyword evidence="2" id="KW-1185">Reference proteome</keyword>
<name>A0A7X1FPA0_9SPHN</name>
<dbReference type="EMBL" id="JACLAW010000002">
    <property type="protein sequence ID" value="MBC2664373.1"/>
    <property type="molecule type" value="Genomic_DNA"/>
</dbReference>